<accession>A0A917C5R6</accession>
<sequence length="244" mass="28526">MLYYIARFFCFFAMTFTFVKNAPASEVATVFTSYFPTVVIDNPQNPGLAYEIVAETFKLADKKFQIIHLPWARAQYMAKHTPQSLIFPFSWTPTRDKDYVWRVNIFNNRTHFITFNKTKLTAESARDKYIGVQLKSSWDNWLTEQGYQRVYRVPEDGSELIKLLRLNRVDAWYTDQIIADGALKKLNDPNITYSDPIQTFKTYLATSRAAPYPHMDELEVAFEKLRVSGKLDQLFDKYGITPNY</sequence>
<dbReference type="Gene3D" id="3.40.190.10">
    <property type="entry name" value="Periplasmic binding protein-like II"/>
    <property type="match status" value="2"/>
</dbReference>
<organism evidence="2 3">
    <name type="scientific">Terasakiella brassicae</name>
    <dbReference type="NCBI Taxonomy" id="1634917"/>
    <lineage>
        <taxon>Bacteria</taxon>
        <taxon>Pseudomonadati</taxon>
        <taxon>Pseudomonadota</taxon>
        <taxon>Alphaproteobacteria</taxon>
        <taxon>Rhodospirillales</taxon>
        <taxon>Terasakiellaceae</taxon>
        <taxon>Terasakiella</taxon>
    </lineage>
</organism>
<keyword evidence="3" id="KW-1185">Reference proteome</keyword>
<dbReference type="RefSeq" id="WP_188666547.1">
    <property type="nucleotide sequence ID" value="NZ_BMHV01000027.1"/>
</dbReference>
<keyword evidence="1" id="KW-0732">Signal</keyword>
<dbReference type="AlphaFoldDB" id="A0A917C5R6"/>
<proteinExistence type="predicted"/>
<reference evidence="2" key="2">
    <citation type="submission" date="2020-09" db="EMBL/GenBank/DDBJ databases">
        <authorList>
            <person name="Sun Q."/>
            <person name="Zhou Y."/>
        </authorList>
    </citation>
    <scope>NUCLEOTIDE SEQUENCE</scope>
    <source>
        <strain evidence="2">CGMCC 1.15254</strain>
    </source>
</reference>
<name>A0A917C5R6_9PROT</name>
<dbReference type="Proteomes" id="UP000632498">
    <property type="component" value="Unassembled WGS sequence"/>
</dbReference>
<feature type="signal peptide" evidence="1">
    <location>
        <begin position="1"/>
        <end position="24"/>
    </location>
</feature>
<dbReference type="EMBL" id="BMHV01000027">
    <property type="protein sequence ID" value="GGF73178.1"/>
    <property type="molecule type" value="Genomic_DNA"/>
</dbReference>
<feature type="chain" id="PRO_5038030952" evidence="1">
    <location>
        <begin position="25"/>
        <end position="244"/>
    </location>
</feature>
<protein>
    <submittedName>
        <fullName evidence="2">ABC transporter substrate-binding protein</fullName>
    </submittedName>
</protein>
<comment type="caution">
    <text evidence="2">The sequence shown here is derived from an EMBL/GenBank/DDBJ whole genome shotgun (WGS) entry which is preliminary data.</text>
</comment>
<dbReference type="PANTHER" id="PTHR38834">
    <property type="entry name" value="PERIPLASMIC SUBSTRATE BINDING PROTEIN FAMILY 3"/>
    <property type="match status" value="1"/>
</dbReference>
<dbReference type="PANTHER" id="PTHR38834:SF3">
    <property type="entry name" value="SOLUTE-BINDING PROTEIN FAMILY 3_N-TERMINAL DOMAIN-CONTAINING PROTEIN"/>
    <property type="match status" value="1"/>
</dbReference>
<gene>
    <name evidence="2" type="ORF">GCM10011332_29010</name>
</gene>
<evidence type="ECO:0000256" key="1">
    <source>
        <dbReference type="SAM" id="SignalP"/>
    </source>
</evidence>
<dbReference type="SUPFAM" id="SSF53850">
    <property type="entry name" value="Periplasmic binding protein-like II"/>
    <property type="match status" value="1"/>
</dbReference>
<evidence type="ECO:0000313" key="3">
    <source>
        <dbReference type="Proteomes" id="UP000632498"/>
    </source>
</evidence>
<evidence type="ECO:0000313" key="2">
    <source>
        <dbReference type="EMBL" id="GGF73178.1"/>
    </source>
</evidence>
<reference evidence="2" key="1">
    <citation type="journal article" date="2014" name="Int. J. Syst. Evol. Microbiol.">
        <title>Complete genome sequence of Corynebacterium casei LMG S-19264T (=DSM 44701T), isolated from a smear-ripened cheese.</title>
        <authorList>
            <consortium name="US DOE Joint Genome Institute (JGI-PGF)"/>
            <person name="Walter F."/>
            <person name="Albersmeier A."/>
            <person name="Kalinowski J."/>
            <person name="Ruckert C."/>
        </authorList>
    </citation>
    <scope>NUCLEOTIDE SEQUENCE</scope>
    <source>
        <strain evidence="2">CGMCC 1.15254</strain>
    </source>
</reference>